<comment type="caution">
    <text evidence="9">The sequence shown here is derived from an EMBL/GenBank/DDBJ whole genome shotgun (WGS) entry which is preliminary data.</text>
</comment>
<keyword evidence="10" id="KW-1185">Reference proteome</keyword>
<evidence type="ECO:0000256" key="4">
    <source>
        <dbReference type="ARBA" id="ARBA00022692"/>
    </source>
</evidence>
<evidence type="ECO:0000256" key="1">
    <source>
        <dbReference type="ARBA" id="ARBA00004571"/>
    </source>
</evidence>
<evidence type="ECO:0000313" key="10">
    <source>
        <dbReference type="Proteomes" id="UP001524587"/>
    </source>
</evidence>
<evidence type="ECO:0000256" key="3">
    <source>
        <dbReference type="ARBA" id="ARBA00022452"/>
    </source>
</evidence>
<reference evidence="9 10" key="1">
    <citation type="submission" date="2022-06" db="EMBL/GenBank/DDBJ databases">
        <title>Endosaccharibacter gen. nov., sp. nov., endophytic bacteria isolated from sugarcane.</title>
        <authorList>
            <person name="Pitiwittayakul N."/>
            <person name="Yukphan P."/>
            <person name="Charoenyingcharoen P."/>
            <person name="Tanasupawat S."/>
        </authorList>
    </citation>
    <scope>NUCLEOTIDE SEQUENCE [LARGE SCALE GENOMIC DNA]</scope>
    <source>
        <strain evidence="9 10">KSS8</strain>
    </source>
</reference>
<evidence type="ECO:0000256" key="7">
    <source>
        <dbReference type="ARBA" id="ARBA00023237"/>
    </source>
</evidence>
<keyword evidence="6" id="KW-0472">Membrane</keyword>
<protein>
    <submittedName>
        <fullName evidence="9">TonB-dependent receptor</fullName>
    </submittedName>
</protein>
<organism evidence="9 10">
    <name type="scientific">Endosaccharibacter trunci</name>
    <dbReference type="NCBI Taxonomy" id="2812733"/>
    <lineage>
        <taxon>Bacteria</taxon>
        <taxon>Pseudomonadati</taxon>
        <taxon>Pseudomonadota</taxon>
        <taxon>Alphaproteobacteria</taxon>
        <taxon>Acetobacterales</taxon>
        <taxon>Acetobacteraceae</taxon>
        <taxon>Endosaccharibacter</taxon>
    </lineage>
</organism>
<dbReference type="Proteomes" id="UP001524587">
    <property type="component" value="Unassembled WGS sequence"/>
</dbReference>
<dbReference type="InterPro" id="IPR005017">
    <property type="entry name" value="OMPP1/FadL/TodX"/>
</dbReference>
<dbReference type="PANTHER" id="PTHR35093">
    <property type="entry name" value="OUTER MEMBRANE PROTEIN NMB0088-RELATED"/>
    <property type="match status" value="1"/>
</dbReference>
<name>A0ABT1W889_9PROT</name>
<keyword evidence="3" id="KW-1134">Transmembrane beta strand</keyword>
<feature type="chain" id="PRO_5045995861" evidence="8">
    <location>
        <begin position="23"/>
        <end position="431"/>
    </location>
</feature>
<comment type="similarity">
    <text evidence="2">Belongs to the OmpP1/FadL family.</text>
</comment>
<evidence type="ECO:0000256" key="8">
    <source>
        <dbReference type="SAM" id="SignalP"/>
    </source>
</evidence>
<keyword evidence="5 8" id="KW-0732">Signal</keyword>
<dbReference type="EMBL" id="JAMSKV010000010">
    <property type="protein sequence ID" value="MCQ8279097.1"/>
    <property type="molecule type" value="Genomic_DNA"/>
</dbReference>
<dbReference type="RefSeq" id="WP_422864584.1">
    <property type="nucleotide sequence ID" value="NZ_JAMSKV010000010.1"/>
</dbReference>
<comment type="subcellular location">
    <subcellularLocation>
        <location evidence="1">Cell outer membrane</location>
        <topology evidence="1">Multi-pass membrane protein</topology>
    </subcellularLocation>
</comment>
<feature type="signal peptide" evidence="8">
    <location>
        <begin position="1"/>
        <end position="22"/>
    </location>
</feature>
<dbReference type="SUPFAM" id="SSF56935">
    <property type="entry name" value="Porins"/>
    <property type="match status" value="1"/>
</dbReference>
<evidence type="ECO:0000256" key="2">
    <source>
        <dbReference type="ARBA" id="ARBA00008163"/>
    </source>
</evidence>
<evidence type="ECO:0000256" key="6">
    <source>
        <dbReference type="ARBA" id="ARBA00023136"/>
    </source>
</evidence>
<gene>
    <name evidence="9" type="ORF">NFI95_11645</name>
</gene>
<dbReference type="Gene3D" id="2.40.160.60">
    <property type="entry name" value="Outer membrane protein transport protein (OMPP1/FadL/TodX)"/>
    <property type="match status" value="1"/>
</dbReference>
<keyword evidence="7" id="KW-0998">Cell outer membrane</keyword>
<sequence>MSIRTRTLFLVAACTTPATAFASGLQLRDFDPQSTGSAYVGGVTRANDPATVMLNPAGMTDLEGMQLENNAYFVSPNVSFNARNVNAAGGLTSGSTSGHLADPAAAGAAYGVLPLGPNWRIGWGLTSPFGGRIDYPSDWVGRYHSLVTSITIFDATAAIAWRVNKHLSIAAGPQIAYGSARFTEALNLGPAFDAGAGTIGEISGNGFAYGYIAGLLYKIDDRTRIGINYRSRLQVNYWGKQQITTNNAISAIPAIKNLLVSESGHVTTQAALPDILSFGVEHRFGDRLTLRLEAEWSHNSLVQNLAFVSDHGVPTTTIPVPEQNSWFGGISADYRFTPKLDAYGGFSYDERATAVDQLTTRIPDTDRYTLSGGLSWQVAPRVKLSVGYAHIFTTPLNVAITEASTVGSAGKLIGRYDPSANVVNTGIAVRF</sequence>
<dbReference type="Pfam" id="PF03349">
    <property type="entry name" value="Toluene_X"/>
    <property type="match status" value="1"/>
</dbReference>
<evidence type="ECO:0000256" key="5">
    <source>
        <dbReference type="ARBA" id="ARBA00022729"/>
    </source>
</evidence>
<dbReference type="PANTHER" id="PTHR35093:SF8">
    <property type="entry name" value="OUTER MEMBRANE PROTEIN NMB0088-RELATED"/>
    <property type="match status" value="1"/>
</dbReference>
<evidence type="ECO:0000313" key="9">
    <source>
        <dbReference type="EMBL" id="MCQ8279097.1"/>
    </source>
</evidence>
<keyword evidence="4" id="KW-0812">Transmembrane</keyword>
<keyword evidence="9" id="KW-0675">Receptor</keyword>
<accession>A0ABT1W889</accession>
<proteinExistence type="inferred from homology"/>